<dbReference type="PATRIC" id="fig|1424334.3.peg.2185"/>
<organism evidence="3 4">
    <name type="scientific">Advenella kashmirensis W13003</name>
    <dbReference type="NCBI Taxonomy" id="1424334"/>
    <lineage>
        <taxon>Bacteria</taxon>
        <taxon>Pseudomonadati</taxon>
        <taxon>Pseudomonadota</taxon>
        <taxon>Betaproteobacteria</taxon>
        <taxon>Burkholderiales</taxon>
        <taxon>Alcaligenaceae</taxon>
    </lineage>
</organism>
<dbReference type="EMBL" id="AYXT01000009">
    <property type="protein sequence ID" value="ETF03286.1"/>
    <property type="molecule type" value="Genomic_DNA"/>
</dbReference>
<dbReference type="SUPFAM" id="SSF56801">
    <property type="entry name" value="Acetyl-CoA synthetase-like"/>
    <property type="match status" value="1"/>
</dbReference>
<protein>
    <submittedName>
        <fullName evidence="3">AMP-dependent synthetase</fullName>
    </submittedName>
</protein>
<dbReference type="HOGENOM" id="CLU_035301_1_3_4"/>
<reference evidence="3 4" key="1">
    <citation type="journal article" date="2014" name="Genome Announc.">
        <title>Draft Genome Sequence of Advenella kashmirensis Strain W13003, a Polycyclic Aromatic Hydrocarbon-Degrading Bacterium.</title>
        <authorList>
            <person name="Wang X."/>
            <person name="Jin D."/>
            <person name="Zhou L."/>
            <person name="Wu L."/>
            <person name="An W."/>
            <person name="Zhao L."/>
        </authorList>
    </citation>
    <scope>NUCLEOTIDE SEQUENCE [LARGE SCALE GENOMIC DNA]</scope>
    <source>
        <strain evidence="3 4">W13003</strain>
    </source>
</reference>
<dbReference type="Pfam" id="PF00501">
    <property type="entry name" value="AMP-binding"/>
    <property type="match status" value="1"/>
</dbReference>
<dbReference type="OrthoDB" id="56632at2"/>
<evidence type="ECO:0000259" key="2">
    <source>
        <dbReference type="Pfam" id="PF00501"/>
    </source>
</evidence>
<dbReference type="Gene3D" id="3.40.50.12780">
    <property type="entry name" value="N-terminal domain of ligase-like"/>
    <property type="match status" value="1"/>
</dbReference>
<evidence type="ECO:0000256" key="1">
    <source>
        <dbReference type="SAM" id="MobiDB-lite"/>
    </source>
</evidence>
<dbReference type="RefSeq" id="WP_024005140.1">
    <property type="nucleotide sequence ID" value="NZ_KI650979.1"/>
</dbReference>
<dbReference type="InterPro" id="IPR042099">
    <property type="entry name" value="ANL_N_sf"/>
</dbReference>
<accession>V8QTL6</accession>
<dbReference type="InterPro" id="IPR045851">
    <property type="entry name" value="AMP-bd_C_sf"/>
</dbReference>
<dbReference type="Proteomes" id="UP000018733">
    <property type="component" value="Unassembled WGS sequence"/>
</dbReference>
<dbReference type="InterPro" id="IPR000873">
    <property type="entry name" value="AMP-dep_synth/lig_dom"/>
</dbReference>
<dbReference type="PANTHER" id="PTHR43845">
    <property type="entry name" value="BLR5969 PROTEIN"/>
    <property type="match status" value="1"/>
</dbReference>
<proteinExistence type="predicted"/>
<dbReference type="AlphaFoldDB" id="V8QTL6"/>
<feature type="compositionally biased region" description="Basic and acidic residues" evidence="1">
    <location>
        <begin position="73"/>
        <end position="90"/>
    </location>
</feature>
<keyword evidence="4" id="KW-1185">Reference proteome</keyword>
<gene>
    <name evidence="3" type="ORF">W822_10860</name>
</gene>
<feature type="domain" description="AMP-dependent synthetase/ligase" evidence="2">
    <location>
        <begin position="153"/>
        <end position="303"/>
    </location>
</feature>
<evidence type="ECO:0000313" key="3">
    <source>
        <dbReference type="EMBL" id="ETF03286.1"/>
    </source>
</evidence>
<feature type="region of interest" description="Disordered" evidence="1">
    <location>
        <begin position="73"/>
        <end position="97"/>
    </location>
</feature>
<dbReference type="STRING" id="1424334.W822_10860"/>
<comment type="caution">
    <text evidence="3">The sequence shown here is derived from an EMBL/GenBank/DDBJ whole genome shotgun (WGS) entry which is preliminary data.</text>
</comment>
<dbReference type="Gene3D" id="3.30.300.30">
    <property type="match status" value="1"/>
</dbReference>
<dbReference type="PANTHER" id="PTHR43845:SF1">
    <property type="entry name" value="BLR5969 PROTEIN"/>
    <property type="match status" value="1"/>
</dbReference>
<dbReference type="eggNOG" id="COG1541">
    <property type="taxonomic scope" value="Bacteria"/>
</dbReference>
<sequence>MTEFFDALEVRDQGTREADLFDQLPSALASARARAPAIAAQLQGIDVEQITSRQALAGIPVLRKSELLRRQLAQRERQNGTAAHHADSASRETTSSDPVVERVFGGFSSIGWGKAARVFASPGPIYEPESKRADYWRFGRALYAAGFRPNTLLYNCFSYHFTPAGSMFETAGLAIGCTVFPGGVGQTEMQVTTIRDLQPEGYAGTPSFLKLILEKADEMQIALPSLQRALFSGEAFPPSLQTWFSQRGIHGYQAYGTADLGLIAYESEARDGLIIGEDIVLEIVRPGTNEPVPDGEVGEIVVTTLNPDYPLLRFGTGDLSAIMPGHSACGRTNKRIRGWMGRADQTTKVRGMFVHPEQIASIVDRFEQVKKARLVVSGETGRDDMTLLVEIDGEPAADLQEKLGLAVREVTKLRADITLVRVGELANDGKVIEDSRSYA</sequence>
<evidence type="ECO:0000313" key="4">
    <source>
        <dbReference type="Proteomes" id="UP000018733"/>
    </source>
</evidence>
<name>V8QTL6_9BURK</name>